<evidence type="ECO:0000313" key="2">
    <source>
        <dbReference type="Proteomes" id="UP000012249"/>
    </source>
</evidence>
<comment type="caution">
    <text evidence="1">The sequence shown here is derived from an EMBL/GenBank/DDBJ whole genome shotgun (WGS) entry which is preliminary data.</text>
</comment>
<dbReference type="Proteomes" id="UP000012249">
    <property type="component" value="Unassembled WGS sequence"/>
</dbReference>
<gene>
    <name evidence="1" type="ORF">LEP1GSC043_3535</name>
</gene>
<accession>N1U0E6</accession>
<reference evidence="1 2" key="1">
    <citation type="submission" date="2013-02" db="EMBL/GenBank/DDBJ databases">
        <authorList>
            <person name="Harkins D.M."/>
            <person name="Durkin A.S."/>
            <person name="Brinkac L.M."/>
            <person name="Haft D.H."/>
            <person name="Selengut J.D."/>
            <person name="Sanka R."/>
            <person name="DePew J."/>
            <person name="Purushe J."/>
            <person name="Haake D.A."/>
            <person name="Matsunaga J."/>
            <person name="Vinetz J.M."/>
            <person name="Sutton G.G."/>
            <person name="Nierman W.C."/>
            <person name="Fouts D.E."/>
        </authorList>
    </citation>
    <scope>NUCLEOTIDE SEQUENCE [LARGE SCALE GENOMIC DNA]</scope>
    <source>
        <strain evidence="1 2">Ecochallenge</strain>
    </source>
</reference>
<sequence length="178" mass="21381">MFNQSPHQNSILIWDHSVDRNLPDFSGRIYLWRDYSEDPSKARFSIPKYIDQNRIRLRERYNSILFQLGEIRLRNKRIVDWLQIRPGFSYWWMTLIVESNYGKSTFMISVIKLLALEEILDQKDISEIFLHSSDRNLQNVIRKFCKEMKVPFFFCRKRVLGSEKFSISEGSTIICLIF</sequence>
<proteinExistence type="predicted"/>
<organism evidence="1 2">
    <name type="scientific">Leptospira weilii str. Ecochallenge</name>
    <dbReference type="NCBI Taxonomy" id="1049986"/>
    <lineage>
        <taxon>Bacteria</taxon>
        <taxon>Pseudomonadati</taxon>
        <taxon>Spirochaetota</taxon>
        <taxon>Spirochaetia</taxon>
        <taxon>Leptospirales</taxon>
        <taxon>Leptospiraceae</taxon>
        <taxon>Leptospira</taxon>
    </lineage>
</organism>
<dbReference type="AlphaFoldDB" id="N1U0E6"/>
<evidence type="ECO:0000313" key="1">
    <source>
        <dbReference type="EMBL" id="EMY12442.1"/>
    </source>
</evidence>
<protein>
    <submittedName>
        <fullName evidence="1">Uncharacterized protein</fullName>
    </submittedName>
</protein>
<name>N1U0E6_9LEPT</name>
<dbReference type="EMBL" id="AHMI02000297">
    <property type="protein sequence ID" value="EMY12442.1"/>
    <property type="molecule type" value="Genomic_DNA"/>
</dbReference>